<dbReference type="EC" id="2.4.-.-" evidence="3"/>
<keyword evidence="1 3" id="KW-0808">Transferase</keyword>
<protein>
    <submittedName>
        <fullName evidence="3">Glycosyltransferase</fullName>
        <ecNumber evidence="3">2.4.-.-</ecNumber>
    </submittedName>
</protein>
<gene>
    <name evidence="3" type="ORF">ACFOW1_11275</name>
</gene>
<dbReference type="PANTHER" id="PTHR46401:SF2">
    <property type="entry name" value="GLYCOSYLTRANSFERASE WBBK-RELATED"/>
    <property type="match status" value="1"/>
</dbReference>
<dbReference type="EMBL" id="JBHSDC010000022">
    <property type="protein sequence ID" value="MFC4232477.1"/>
    <property type="molecule type" value="Genomic_DNA"/>
</dbReference>
<evidence type="ECO:0000256" key="1">
    <source>
        <dbReference type="ARBA" id="ARBA00022679"/>
    </source>
</evidence>
<dbReference type="PANTHER" id="PTHR46401">
    <property type="entry name" value="GLYCOSYLTRANSFERASE WBBK-RELATED"/>
    <property type="match status" value="1"/>
</dbReference>
<evidence type="ECO:0000313" key="4">
    <source>
        <dbReference type="Proteomes" id="UP001595906"/>
    </source>
</evidence>
<organism evidence="3 4">
    <name type="scientific">Parasediminibacterium paludis</name>
    <dbReference type="NCBI Taxonomy" id="908966"/>
    <lineage>
        <taxon>Bacteria</taxon>
        <taxon>Pseudomonadati</taxon>
        <taxon>Bacteroidota</taxon>
        <taxon>Chitinophagia</taxon>
        <taxon>Chitinophagales</taxon>
        <taxon>Chitinophagaceae</taxon>
        <taxon>Parasediminibacterium</taxon>
    </lineage>
</organism>
<keyword evidence="4" id="KW-1185">Reference proteome</keyword>
<dbReference type="Pfam" id="PF00534">
    <property type="entry name" value="Glycos_transf_1"/>
    <property type="match status" value="1"/>
</dbReference>
<dbReference type="RefSeq" id="WP_379014345.1">
    <property type="nucleotide sequence ID" value="NZ_JBHSDC010000022.1"/>
</dbReference>
<keyword evidence="3" id="KW-0328">Glycosyltransferase</keyword>
<accession>A0ABV8PZT0</accession>
<dbReference type="GO" id="GO:0016757">
    <property type="term" value="F:glycosyltransferase activity"/>
    <property type="evidence" value="ECO:0007669"/>
    <property type="project" value="UniProtKB-KW"/>
</dbReference>
<dbReference type="Proteomes" id="UP001595906">
    <property type="component" value="Unassembled WGS sequence"/>
</dbReference>
<evidence type="ECO:0000313" key="3">
    <source>
        <dbReference type="EMBL" id="MFC4232477.1"/>
    </source>
</evidence>
<comment type="caution">
    <text evidence="3">The sequence shown here is derived from an EMBL/GenBank/DDBJ whole genome shotgun (WGS) entry which is preliminary data.</text>
</comment>
<name>A0ABV8PZT0_9BACT</name>
<sequence length="421" mass="47942">MCKYLYTNAGRFVNLKGIEIRIPMKILTVVASMNPKGGGVVQAVKSFSNIYANNNILETIVTTDFPKEDFVKANSNIIALGRQDNSWGYSRELKRWLLDNIEQYDVVILHGLWLYTNYAVRQVFKKIKKNNIIAVPKLYIMPHGMLDPYFQKAKERRLKAIRNALYWYLIEKNIINSCDKILFTCNEELRLAAQTFFGYKPKTCININLGIEVPPTFEQKQKEAFQKICPKIVGKKYLLYFGRIDSKKGVDILIEAYGSIVEYLVKNDLHVPELVIAGPGKETLYGKQLVMQVRNNEWMSDSVHFTGMLVGDSKWGAIYGCDAFILPSHQENFGIAIVEALACSKAVLISNKINIYTEIALSNAGIVNNDTLDGTVQSLLTWISLTDKVKQIMSENAYHAYNQYFNLKNTEHTIIEMLDNA</sequence>
<dbReference type="SUPFAM" id="SSF53756">
    <property type="entry name" value="UDP-Glycosyltransferase/glycogen phosphorylase"/>
    <property type="match status" value="1"/>
</dbReference>
<feature type="domain" description="Glycosyl transferase family 1" evidence="2">
    <location>
        <begin position="224"/>
        <end position="398"/>
    </location>
</feature>
<evidence type="ECO:0000259" key="2">
    <source>
        <dbReference type="Pfam" id="PF00534"/>
    </source>
</evidence>
<dbReference type="Gene3D" id="3.40.50.2000">
    <property type="entry name" value="Glycogen Phosphorylase B"/>
    <property type="match status" value="2"/>
</dbReference>
<reference evidence="4" key="1">
    <citation type="journal article" date="2019" name="Int. J. Syst. Evol. Microbiol.">
        <title>The Global Catalogue of Microorganisms (GCM) 10K type strain sequencing project: providing services to taxonomists for standard genome sequencing and annotation.</title>
        <authorList>
            <consortium name="The Broad Institute Genomics Platform"/>
            <consortium name="The Broad Institute Genome Sequencing Center for Infectious Disease"/>
            <person name="Wu L."/>
            <person name="Ma J."/>
        </authorList>
    </citation>
    <scope>NUCLEOTIDE SEQUENCE [LARGE SCALE GENOMIC DNA]</scope>
    <source>
        <strain evidence="4">CECT 8010</strain>
    </source>
</reference>
<proteinExistence type="predicted"/>
<dbReference type="InterPro" id="IPR001296">
    <property type="entry name" value="Glyco_trans_1"/>
</dbReference>